<dbReference type="RefSeq" id="XP_069212159.1">
    <property type="nucleotide sequence ID" value="XM_069351773.1"/>
</dbReference>
<dbReference type="Pfam" id="PF13508">
    <property type="entry name" value="Acetyltransf_7"/>
    <property type="match status" value="1"/>
</dbReference>
<reference evidence="2 3" key="1">
    <citation type="submission" date="2023-08" db="EMBL/GenBank/DDBJ databases">
        <title>Annotated Genome Sequence of Vanrija albida AlHP1.</title>
        <authorList>
            <person name="Herzog R."/>
        </authorList>
    </citation>
    <scope>NUCLEOTIDE SEQUENCE [LARGE SCALE GENOMIC DNA]</scope>
    <source>
        <strain evidence="2 3">AlHP1</strain>
    </source>
</reference>
<protein>
    <recommendedName>
        <fullName evidence="1">N-acetyltransferase domain-containing protein</fullName>
    </recommendedName>
</protein>
<feature type="domain" description="N-acetyltransferase" evidence="1">
    <location>
        <begin position="14"/>
        <end position="153"/>
    </location>
</feature>
<dbReference type="InterPro" id="IPR016181">
    <property type="entry name" value="Acyl_CoA_acyltransferase"/>
</dbReference>
<dbReference type="InterPro" id="IPR000182">
    <property type="entry name" value="GNAT_dom"/>
</dbReference>
<dbReference type="SUPFAM" id="SSF55729">
    <property type="entry name" value="Acyl-CoA N-acyltransferases (Nat)"/>
    <property type="match status" value="1"/>
</dbReference>
<dbReference type="Proteomes" id="UP001565368">
    <property type="component" value="Unassembled WGS sequence"/>
</dbReference>
<sequence>MSEPDAARPTPLAVEIRRETPADADAIATLLAAAFPAPAPEVGLVAALRQSEAYIPSLALVAVHRSVVVGYVLLTRARIGDTPALGLAPLAVAPPLQRRGVGAALVRAALAATGDEAVGVLGSPGYYGRFGFRLAHEVGVATPVEGWSEHFMVLGPAARGVFRYHAAFDAL</sequence>
<gene>
    <name evidence="2" type="ORF">Q8F55_003226</name>
</gene>
<proteinExistence type="predicted"/>
<accession>A0ABR3QBX1</accession>
<evidence type="ECO:0000259" key="1">
    <source>
        <dbReference type="PROSITE" id="PS51186"/>
    </source>
</evidence>
<keyword evidence="3" id="KW-1185">Reference proteome</keyword>
<dbReference type="PROSITE" id="PS51186">
    <property type="entry name" value="GNAT"/>
    <property type="match status" value="1"/>
</dbReference>
<dbReference type="GeneID" id="95984269"/>
<dbReference type="EMBL" id="JBBXJM010000002">
    <property type="protein sequence ID" value="KAL1412215.1"/>
    <property type="molecule type" value="Genomic_DNA"/>
</dbReference>
<evidence type="ECO:0000313" key="2">
    <source>
        <dbReference type="EMBL" id="KAL1412215.1"/>
    </source>
</evidence>
<comment type="caution">
    <text evidence="2">The sequence shown here is derived from an EMBL/GenBank/DDBJ whole genome shotgun (WGS) entry which is preliminary data.</text>
</comment>
<name>A0ABR3QBX1_9TREE</name>
<dbReference type="Gene3D" id="3.40.630.30">
    <property type="match status" value="1"/>
</dbReference>
<evidence type="ECO:0000313" key="3">
    <source>
        <dbReference type="Proteomes" id="UP001565368"/>
    </source>
</evidence>
<organism evidence="2 3">
    <name type="scientific">Vanrija albida</name>
    <dbReference type="NCBI Taxonomy" id="181172"/>
    <lineage>
        <taxon>Eukaryota</taxon>
        <taxon>Fungi</taxon>
        <taxon>Dikarya</taxon>
        <taxon>Basidiomycota</taxon>
        <taxon>Agaricomycotina</taxon>
        <taxon>Tremellomycetes</taxon>
        <taxon>Trichosporonales</taxon>
        <taxon>Trichosporonaceae</taxon>
        <taxon>Vanrija</taxon>
    </lineage>
</organism>